<dbReference type="SUPFAM" id="SSF47336">
    <property type="entry name" value="ACP-like"/>
    <property type="match status" value="2"/>
</dbReference>
<evidence type="ECO:0000313" key="8">
    <source>
        <dbReference type="EMBL" id="AVZ77920.1"/>
    </source>
</evidence>
<reference evidence="8 9" key="1">
    <citation type="submission" date="2018-01" db="EMBL/GenBank/DDBJ databases">
        <title>Complete genome sequence of Streptomyces lunaelactis MM109T, a Ferroverdin A producer isolated from cave moonmilk deposits.</title>
        <authorList>
            <person name="Naome A."/>
            <person name="Martinet L."/>
            <person name="Maciejewska M."/>
            <person name="Anderssen S."/>
            <person name="Adam D."/>
            <person name="Tenconi E."/>
            <person name="Deflandre B."/>
            <person name="Arguelles-Arias A."/>
            <person name="Calusinska M."/>
            <person name="Copieters W."/>
            <person name="Karim L."/>
            <person name="Hanikenne M."/>
            <person name="Baurain D."/>
            <person name="van Wezel G."/>
            <person name="Smargiasso N."/>
            <person name="de Pauw E."/>
            <person name="Delfosse P."/>
            <person name="Rigali S."/>
        </authorList>
    </citation>
    <scope>NUCLEOTIDE SEQUENCE [LARGE SCALE GENOMIC DNA]</scope>
    <source>
        <strain evidence="8 9">MM109</strain>
        <plasmid evidence="9">Plasmid pslun1</plasmid>
    </source>
</reference>
<dbReference type="FunFam" id="1.10.1200.10:FF:000005">
    <property type="entry name" value="Nonribosomal peptide synthetase 1"/>
    <property type="match status" value="2"/>
</dbReference>
<dbReference type="CDD" id="cd17652">
    <property type="entry name" value="A_NRPS_CmdD_like"/>
    <property type="match status" value="1"/>
</dbReference>
<dbReference type="GO" id="GO:0044550">
    <property type="term" value="P:secondary metabolite biosynthetic process"/>
    <property type="evidence" value="ECO:0007669"/>
    <property type="project" value="TreeGrafter"/>
</dbReference>
<geneLocation type="plasmid" evidence="9">
    <name>pslun1</name>
</geneLocation>
<keyword evidence="4" id="KW-0677">Repeat</keyword>
<dbReference type="Pfam" id="PF13193">
    <property type="entry name" value="AMP-binding_C"/>
    <property type="match status" value="2"/>
</dbReference>
<evidence type="ECO:0000256" key="2">
    <source>
        <dbReference type="ARBA" id="ARBA00022450"/>
    </source>
</evidence>
<dbReference type="SUPFAM" id="SSF56801">
    <property type="entry name" value="Acetyl-CoA synthetase-like"/>
    <property type="match status" value="2"/>
</dbReference>
<dbReference type="FunFam" id="3.40.50.980:FF:000001">
    <property type="entry name" value="Non-ribosomal peptide synthetase"/>
    <property type="match status" value="1"/>
</dbReference>
<accession>A0A2R4TFM8</accession>
<dbReference type="Gene3D" id="3.40.50.1820">
    <property type="entry name" value="alpha/beta hydrolase"/>
    <property type="match status" value="1"/>
</dbReference>
<dbReference type="InterPro" id="IPR009081">
    <property type="entry name" value="PP-bd_ACP"/>
</dbReference>
<dbReference type="PROSITE" id="PS00455">
    <property type="entry name" value="AMP_BINDING"/>
    <property type="match status" value="1"/>
</dbReference>
<dbReference type="GO" id="GO:0043041">
    <property type="term" value="P:amino acid activation for nonribosomal peptide biosynthetic process"/>
    <property type="evidence" value="ECO:0007669"/>
    <property type="project" value="TreeGrafter"/>
</dbReference>
<feature type="region of interest" description="Disordered" evidence="6">
    <location>
        <begin position="2169"/>
        <end position="2188"/>
    </location>
</feature>
<dbReference type="Pfam" id="PF00668">
    <property type="entry name" value="Condensation"/>
    <property type="match status" value="2"/>
</dbReference>
<evidence type="ECO:0000259" key="7">
    <source>
        <dbReference type="PROSITE" id="PS50075"/>
    </source>
</evidence>
<dbReference type="Gene3D" id="1.10.1200.10">
    <property type="entry name" value="ACP-like"/>
    <property type="match status" value="1"/>
</dbReference>
<keyword evidence="8" id="KW-0614">Plasmid</keyword>
<dbReference type="InterPro" id="IPR036736">
    <property type="entry name" value="ACP-like_sf"/>
</dbReference>
<evidence type="ECO:0000256" key="1">
    <source>
        <dbReference type="ARBA" id="ARBA00001957"/>
    </source>
</evidence>
<dbReference type="PANTHER" id="PTHR45527">
    <property type="entry name" value="NONRIBOSOMAL PEPTIDE SYNTHETASE"/>
    <property type="match status" value="1"/>
</dbReference>
<evidence type="ECO:0000313" key="9">
    <source>
        <dbReference type="Proteomes" id="UP000244201"/>
    </source>
</evidence>
<dbReference type="InterPro" id="IPR025110">
    <property type="entry name" value="AMP-bd_C"/>
</dbReference>
<dbReference type="Gene3D" id="3.40.50.12780">
    <property type="entry name" value="N-terminal domain of ligase-like"/>
    <property type="match status" value="1"/>
</dbReference>
<comment type="cofactor">
    <cofactor evidence="1">
        <name>pantetheine 4'-phosphate</name>
        <dbReference type="ChEBI" id="CHEBI:47942"/>
    </cofactor>
</comment>
<dbReference type="GO" id="GO:0008610">
    <property type="term" value="P:lipid biosynthetic process"/>
    <property type="evidence" value="ECO:0007669"/>
    <property type="project" value="UniProtKB-ARBA"/>
</dbReference>
<name>A0A2R4TFM8_9ACTN</name>
<evidence type="ECO:0000256" key="4">
    <source>
        <dbReference type="ARBA" id="ARBA00022737"/>
    </source>
</evidence>
<dbReference type="Gene3D" id="3.40.50.980">
    <property type="match status" value="2"/>
</dbReference>
<dbReference type="InterPro" id="IPR000873">
    <property type="entry name" value="AMP-dep_synth/lig_dom"/>
</dbReference>
<evidence type="ECO:0000256" key="3">
    <source>
        <dbReference type="ARBA" id="ARBA00022553"/>
    </source>
</evidence>
<dbReference type="InterPro" id="IPR029058">
    <property type="entry name" value="AB_hydrolase_fold"/>
</dbReference>
<dbReference type="InterPro" id="IPR042099">
    <property type="entry name" value="ANL_N_sf"/>
</dbReference>
<dbReference type="PROSITE" id="PS00012">
    <property type="entry name" value="PHOSPHOPANTETHEINE"/>
    <property type="match status" value="2"/>
</dbReference>
<dbReference type="NCBIfam" id="TIGR01733">
    <property type="entry name" value="AA-adenyl-dom"/>
    <property type="match status" value="2"/>
</dbReference>
<sequence length="2188" mass="231569">MCSFGQSSLLGELNDTEVPVLVETFSELFGRQVAAAPDSVAVVFGDVQVTYRELDARSNRLARVLIGRGVGPESVVGVALRRSPQWCVTVLAVLKAGGAYLPMDAAYPAERLAFMVEDSAARLILADAATAAELPELSATVLRFDDPEFAAAVAGADSAPPAAGDRIRPLSATNTAYVIYTSGSTGRPKGVQVTHTGFASLLATQVERLKVTAESRVLQFASPSFDASVWELCMSLLSGATLVLADKDQLAPGSPVADTIAAHGVTHVTLPPPVLTAITAGSLATVETLVVAGDATSPELAATWSAGRRMINAYGPTETTVCATMSEPLPGDGQVPPIGGAITNAQVHVLDAELRPVQAGVTGELYVSGAALARGYLGRPGQTAGRFVAHPFGEPGERMYRTGDLAEWTADGELIFHGRADTQVKIRGFRIEPHEIEAALESHPGVAHAAVIAHEAPGTGRGKQLVGYVVPARADDADSGPQDSAYGAIAFESGFAVGELRPFLAQLLPDYMVPATFTVLDRLPLTPNGKLDTAKLPEPEFRGGVYRAPRTEHEQILAGLFAELLGLDQVGIDDDFFAIGGDSIQSIQVVTRARAHGLVLSSREIFERRTVAELAEVAAANKDAGAGPVLEELEGGGTGWMPLLPVAQWIRDWGPGFDRFLQAMVLELPEGIDRSGLVATLGAVLDRHDLLRSRLVDTDGGGLEVTAPGSVDVARLIRRAASDGRWDEKSWSPTLLSELDAAAERLDPAAGVVAQFVWFDPADGAPGRLLVALHHLVIDGVSWRILMPDFAAAWEQVRAGGSPQLPDVATSMRRWAHALADEASSPQRVAELKAWRSIVEGPDPVLGTRRLDPVLDVVSTVEKTRVELPVAVTEALLTAVPAAFRGGVNDGLLAGLALALAQWRRTRGVDESSALIRLEGHGREEDVVPGADLSRTVGWFTSAFPVRLDLAGVDLDEAFAGGPAAGRVLKAVKERLRAIPDKGIGYGLLRHLNPDTAAILREHPIGQVGFNYLGRFSAAADMPEHLRGLGWTQATDVAELAELDAGQDARMPAPAELDINATVTDTTAGPRLGAVFAAPTGVLSPAEVQELADLWCAALGGLARHIAEQGAGGLTPSDVPLVTASQSDIEAWEERYPGLADVWPSTPLQSGLLFHSQLNDSTFDAYQVQYALHLSGRVDPARMLAAGQALLDRHPSLRAAFVPDSGGDLVQLIQEGVPLPWQDLDYSGLGEAERAEAFEQFLAQDLRTHFDAATPPMLRLALVRMEAERFELVLTAHHVLFDGWSVPLLMQDLLKLYGSAGDGSVLPRVRSYRDFVDWLSRQDPDESARVWTHELDGVDEPTALALAPASEHGDNSAGIGQIDVTLTGQEARELSARAAGLGVTLNTVVQGAWAILLNQLTGRQDVIFASTVSGRPPAVPGVDSIVGMFLNTLPVRVQTSPGATLAELLTGVQSRQAALMDHHHYGLTEIYEATGLDALFDTIIGFESFPLDRVGIAEASKAAGISVTGIRSFTASHYPVTLLVFIESDGLRLTVQYQKNVLDPGTAQSVATRYGRIMRQLAADPAQRVGAVDVLEPAERDRLLVGLNDTAAPTPGLTIPGLFERQAARTPDAVAVAGGDVSWTYRELNARANRLARVLVRREVGPETVVAAALPHTPDHVAALLAVLKAGGGYLPLDPGAPSSCLKSLIADASPVLVLYDAATGATLADTGTQHLRLDEILDGPDGDLGDGDRIRPLRPDHVAWLTYTSGYPGGPRGVTITHRNVTDRVPGLAAHLTGSPTTRLPAAKPGTFDVSAAALFTTLCTGGSVELVQQTQDLMERAGATGGVISTVPSAFAELLDQAGEISADTVLFAGETLPASLVERVRKAIPGVRVVSAYGPSESFYATAFTLPGADEPARTGEAAIGTPLPNVRVYVLGAGLTPVPPGAVGELYVAGTTLGRGYHGRAGLTAGRFVADPFGPAGSRMLRTGDLARWNTGGLLEYVRRGDTQVTIRGERIEPAEVVAALSEHPSVGQVVVIARDGDDDIRQLVGYVVPARAEDGADADELTAFASERLPEHMVPTAFVVLDELPLTPVGRLDRSALPEPGSTGPVYRAPRTEQEASLCELFGEVLGVERVGIDDDFFELGGNSLTATRLTSRIRKTLGVSVTIRAIFEHRSIAELSRTVQDANTSSRPRLRKMNRSGQ</sequence>
<dbReference type="NCBIfam" id="TIGR01720">
    <property type="entry name" value="NRPS-para261"/>
    <property type="match status" value="1"/>
</dbReference>
<dbReference type="InterPro" id="IPR006162">
    <property type="entry name" value="Ppantetheine_attach_site"/>
</dbReference>
<dbReference type="Proteomes" id="UP000244201">
    <property type="component" value="Plasmid pSLUN1"/>
</dbReference>
<evidence type="ECO:0000256" key="6">
    <source>
        <dbReference type="SAM" id="MobiDB-lite"/>
    </source>
</evidence>
<dbReference type="Gene3D" id="3.30.300.30">
    <property type="match status" value="2"/>
</dbReference>
<protein>
    <submittedName>
        <fullName evidence="8">Non-ribosomal peptide synthetase</fullName>
    </submittedName>
</protein>
<dbReference type="InterPro" id="IPR020845">
    <property type="entry name" value="AMP-binding_CS"/>
</dbReference>
<dbReference type="KEGG" id="slk:SLUN_38460"/>
<dbReference type="PROSITE" id="PS50075">
    <property type="entry name" value="CARRIER"/>
    <property type="match status" value="2"/>
</dbReference>
<dbReference type="GO" id="GO:0005737">
    <property type="term" value="C:cytoplasm"/>
    <property type="evidence" value="ECO:0007669"/>
    <property type="project" value="TreeGrafter"/>
</dbReference>
<dbReference type="Gene3D" id="3.30.559.30">
    <property type="entry name" value="Nonribosomal peptide synthetase, condensation domain"/>
    <property type="match status" value="2"/>
</dbReference>
<dbReference type="Gene3D" id="2.30.38.10">
    <property type="entry name" value="Luciferase, Domain 3"/>
    <property type="match status" value="1"/>
</dbReference>
<dbReference type="InterPro" id="IPR001242">
    <property type="entry name" value="Condensation_dom"/>
</dbReference>
<feature type="domain" description="Carrier" evidence="7">
    <location>
        <begin position="2098"/>
        <end position="2173"/>
    </location>
</feature>
<dbReference type="GO" id="GO:0003824">
    <property type="term" value="F:catalytic activity"/>
    <property type="evidence" value="ECO:0007669"/>
    <property type="project" value="InterPro"/>
</dbReference>
<dbReference type="InterPro" id="IPR023213">
    <property type="entry name" value="CAT-like_dom_sf"/>
</dbReference>
<keyword evidence="9" id="KW-1185">Reference proteome</keyword>
<dbReference type="SUPFAM" id="SSF52777">
    <property type="entry name" value="CoA-dependent acyltransferases"/>
    <property type="match status" value="4"/>
</dbReference>
<dbReference type="CDD" id="cd19543">
    <property type="entry name" value="DCL_NRPS"/>
    <property type="match status" value="1"/>
</dbReference>
<feature type="compositionally biased region" description="Basic residues" evidence="6">
    <location>
        <begin position="2178"/>
        <end position="2188"/>
    </location>
</feature>
<dbReference type="FunFam" id="3.30.300.30:FF:000015">
    <property type="entry name" value="Nonribosomal peptide synthase SidD"/>
    <property type="match status" value="1"/>
</dbReference>
<dbReference type="Gene3D" id="3.30.559.10">
    <property type="entry name" value="Chloramphenicol acetyltransferase-like domain"/>
    <property type="match status" value="2"/>
</dbReference>
<dbReference type="FunFam" id="3.40.50.12780:FF:000012">
    <property type="entry name" value="Non-ribosomal peptide synthetase"/>
    <property type="match status" value="1"/>
</dbReference>
<feature type="domain" description="Carrier" evidence="7">
    <location>
        <begin position="548"/>
        <end position="622"/>
    </location>
</feature>
<dbReference type="PANTHER" id="PTHR45527:SF1">
    <property type="entry name" value="FATTY ACID SYNTHASE"/>
    <property type="match status" value="1"/>
</dbReference>
<dbReference type="FunFam" id="2.30.38.10:FF:000001">
    <property type="entry name" value="Non-ribosomal peptide synthetase PvdI"/>
    <property type="match status" value="1"/>
</dbReference>
<keyword evidence="2" id="KW-0596">Phosphopantetheine</keyword>
<dbReference type="Pfam" id="PF00550">
    <property type="entry name" value="PP-binding"/>
    <property type="match status" value="2"/>
</dbReference>
<keyword evidence="3" id="KW-0597">Phosphoprotein</keyword>
<evidence type="ECO:0000256" key="5">
    <source>
        <dbReference type="ARBA" id="ARBA00023194"/>
    </source>
</evidence>
<dbReference type="GO" id="GO:0017000">
    <property type="term" value="P:antibiotic biosynthetic process"/>
    <property type="evidence" value="ECO:0007669"/>
    <property type="project" value="UniProtKB-KW"/>
</dbReference>
<dbReference type="EMBL" id="CP026305">
    <property type="protein sequence ID" value="AVZ77920.1"/>
    <property type="molecule type" value="Genomic_DNA"/>
</dbReference>
<dbReference type="Pfam" id="PF00501">
    <property type="entry name" value="AMP-binding"/>
    <property type="match status" value="2"/>
</dbReference>
<gene>
    <name evidence="8" type="ORF">SLUN_38460</name>
</gene>
<dbReference type="SMART" id="SM00823">
    <property type="entry name" value="PKS_PP"/>
    <property type="match status" value="2"/>
</dbReference>
<dbReference type="InterPro" id="IPR045851">
    <property type="entry name" value="AMP-bd_C_sf"/>
</dbReference>
<proteinExistence type="predicted"/>
<dbReference type="GO" id="GO:0031177">
    <property type="term" value="F:phosphopantetheine binding"/>
    <property type="evidence" value="ECO:0007669"/>
    <property type="project" value="InterPro"/>
</dbReference>
<dbReference type="InterPro" id="IPR010071">
    <property type="entry name" value="AA_adenyl_dom"/>
</dbReference>
<dbReference type="InterPro" id="IPR020806">
    <property type="entry name" value="PKS_PP-bd"/>
</dbReference>
<keyword evidence="5" id="KW-0045">Antibiotic biosynthesis</keyword>
<dbReference type="InterPro" id="IPR010060">
    <property type="entry name" value="NRPS_synth"/>
</dbReference>
<organism evidence="8 9">
    <name type="scientific">Streptomyces lunaelactis</name>
    <dbReference type="NCBI Taxonomy" id="1535768"/>
    <lineage>
        <taxon>Bacteria</taxon>
        <taxon>Bacillati</taxon>
        <taxon>Actinomycetota</taxon>
        <taxon>Actinomycetes</taxon>
        <taxon>Kitasatosporales</taxon>
        <taxon>Streptomycetaceae</taxon>
        <taxon>Streptomyces</taxon>
    </lineage>
</organism>